<evidence type="ECO:0000256" key="2">
    <source>
        <dbReference type="ARBA" id="ARBA00022475"/>
    </source>
</evidence>
<evidence type="ECO:0000256" key="4">
    <source>
        <dbReference type="ARBA" id="ARBA00022679"/>
    </source>
</evidence>
<evidence type="ECO:0000313" key="11">
    <source>
        <dbReference type="Proteomes" id="UP000197174"/>
    </source>
</evidence>
<feature type="transmembrane region" description="Helical" evidence="8">
    <location>
        <begin position="245"/>
        <end position="262"/>
    </location>
</feature>
<dbReference type="GO" id="GO:0009103">
    <property type="term" value="P:lipopolysaccharide biosynthetic process"/>
    <property type="evidence" value="ECO:0007669"/>
    <property type="project" value="UniProtKB-ARBA"/>
</dbReference>
<gene>
    <name evidence="10" type="ORF">B5D80_09260</name>
</gene>
<dbReference type="GO" id="GO:0016763">
    <property type="term" value="F:pentosyltransferase activity"/>
    <property type="evidence" value="ECO:0007669"/>
    <property type="project" value="TreeGrafter"/>
</dbReference>
<keyword evidence="2" id="KW-1003">Cell membrane</keyword>
<evidence type="ECO:0000256" key="7">
    <source>
        <dbReference type="ARBA" id="ARBA00023136"/>
    </source>
</evidence>
<evidence type="ECO:0000256" key="8">
    <source>
        <dbReference type="SAM" id="Phobius"/>
    </source>
</evidence>
<feature type="transmembrane region" description="Helical" evidence="8">
    <location>
        <begin position="274"/>
        <end position="292"/>
    </location>
</feature>
<feature type="transmembrane region" description="Helical" evidence="8">
    <location>
        <begin position="131"/>
        <end position="151"/>
    </location>
</feature>
<feature type="transmembrane region" description="Helical" evidence="8">
    <location>
        <begin position="6"/>
        <end position="24"/>
    </location>
</feature>
<evidence type="ECO:0000313" key="10">
    <source>
        <dbReference type="EMBL" id="OWV09567.1"/>
    </source>
</evidence>
<dbReference type="RefSeq" id="WP_144081619.1">
    <property type="nucleotide sequence ID" value="NZ_MZMV01000011.1"/>
</dbReference>
<accession>A0A246RPP2</accession>
<dbReference type="InterPro" id="IPR050297">
    <property type="entry name" value="LipidA_mod_glycosyltrf_83"/>
</dbReference>
<keyword evidence="3" id="KW-0328">Glycosyltransferase</keyword>
<protein>
    <recommendedName>
        <fullName evidence="9">Glycosyltransferase RgtA/B/C/D-like domain-containing protein</fullName>
    </recommendedName>
</protein>
<comment type="subcellular location">
    <subcellularLocation>
        <location evidence="1">Cell membrane</location>
        <topology evidence="1">Multi-pass membrane protein</topology>
    </subcellularLocation>
</comment>
<feature type="transmembrane region" description="Helical" evidence="8">
    <location>
        <begin position="325"/>
        <end position="344"/>
    </location>
</feature>
<keyword evidence="11" id="KW-1185">Reference proteome</keyword>
<evidence type="ECO:0000259" key="9">
    <source>
        <dbReference type="Pfam" id="PF13231"/>
    </source>
</evidence>
<name>A0A246RPP2_9ACTN</name>
<proteinExistence type="predicted"/>
<dbReference type="PANTHER" id="PTHR33908:SF11">
    <property type="entry name" value="MEMBRANE PROTEIN"/>
    <property type="match status" value="1"/>
</dbReference>
<comment type="caution">
    <text evidence="10">The sequence shown here is derived from an EMBL/GenBank/DDBJ whole genome shotgun (WGS) entry which is preliminary data.</text>
</comment>
<dbReference type="EMBL" id="MZMV01000011">
    <property type="protein sequence ID" value="OWV09567.1"/>
    <property type="molecule type" value="Genomic_DNA"/>
</dbReference>
<dbReference type="GO" id="GO:0005886">
    <property type="term" value="C:plasma membrane"/>
    <property type="evidence" value="ECO:0007669"/>
    <property type="project" value="UniProtKB-SubCell"/>
</dbReference>
<keyword evidence="7 8" id="KW-0472">Membrane</keyword>
<feature type="transmembrane region" description="Helical" evidence="8">
    <location>
        <begin position="298"/>
        <end position="318"/>
    </location>
</feature>
<dbReference type="Pfam" id="PF13231">
    <property type="entry name" value="PMT_2"/>
    <property type="match status" value="1"/>
</dbReference>
<organism evidence="10 11">
    <name type="scientific">Micromonospora wenchangensis</name>
    <dbReference type="NCBI Taxonomy" id="1185415"/>
    <lineage>
        <taxon>Bacteria</taxon>
        <taxon>Bacillati</taxon>
        <taxon>Actinomycetota</taxon>
        <taxon>Actinomycetes</taxon>
        <taxon>Micromonosporales</taxon>
        <taxon>Micromonosporaceae</taxon>
        <taxon>Micromonospora</taxon>
    </lineage>
</organism>
<dbReference type="AlphaFoldDB" id="A0A246RPP2"/>
<dbReference type="OrthoDB" id="3404947at2"/>
<feature type="domain" description="Glycosyltransferase RgtA/B/C/D-like" evidence="9">
    <location>
        <begin position="62"/>
        <end position="210"/>
    </location>
</feature>
<feature type="transmembrane region" description="Helical" evidence="8">
    <location>
        <begin position="163"/>
        <end position="184"/>
    </location>
</feature>
<sequence>MNVSAAARSSLAATGVAVVANFLVRASHLRMVQLDYDDGVYWQTALAVADGHQPYAEVFFAQPPLYAWLSALPFALNGGELAARILTIGWAVLLAAGAGILGRGLAGRYAGMAAALLVALLPPVQRYCFQFGADLPTAALVTWSVVCAGRGRLRWWLASGTLLGVALAMKLIAVVVLPALLVVTLMSRRRLAALASMSVAAVAVCVLTLIVTRPPAVVWDQVVALHLSAADAPGQPVPAGATTMLAVWIVPFGLLSAAGAFLCLRRLSRAQRPLVLALLVWGVSGVVFAGLHRPIFEHHLLLFVAPGAAIIAAGFFTLLRPRMHLVTTAALVLTCVVQVLTMPVSPRLEASAMLRCLRTLPVGSVLVTDDQEIAARAGLRTPPWLADTSRVRISSGYLTTSDIITGAQGAVGVLFAPSDRAKFVDPAIAEWARQEYPATYRADGYLLATVTPLGCRQ</sequence>
<evidence type="ECO:0000256" key="5">
    <source>
        <dbReference type="ARBA" id="ARBA00022692"/>
    </source>
</evidence>
<feature type="transmembrane region" description="Helical" evidence="8">
    <location>
        <begin position="191"/>
        <end position="211"/>
    </location>
</feature>
<reference evidence="10 11" key="1">
    <citation type="submission" date="2017-03" db="EMBL/GenBank/DDBJ databases">
        <title>Whole genome sequence of Micromonospora wenchangensis, isolated from mangrove soil.</title>
        <authorList>
            <person name="Yang H."/>
        </authorList>
    </citation>
    <scope>NUCLEOTIDE SEQUENCE [LARGE SCALE GENOMIC DNA]</scope>
    <source>
        <strain evidence="10 11">CCTCC AA 2012002</strain>
    </source>
</reference>
<dbReference type="InterPro" id="IPR038731">
    <property type="entry name" value="RgtA/B/C-like"/>
</dbReference>
<feature type="transmembrane region" description="Helical" evidence="8">
    <location>
        <begin position="81"/>
        <end position="100"/>
    </location>
</feature>
<evidence type="ECO:0000256" key="1">
    <source>
        <dbReference type="ARBA" id="ARBA00004651"/>
    </source>
</evidence>
<dbReference type="PANTHER" id="PTHR33908">
    <property type="entry name" value="MANNOSYLTRANSFERASE YKCB-RELATED"/>
    <property type="match status" value="1"/>
</dbReference>
<evidence type="ECO:0000256" key="6">
    <source>
        <dbReference type="ARBA" id="ARBA00022989"/>
    </source>
</evidence>
<dbReference type="Proteomes" id="UP000197174">
    <property type="component" value="Unassembled WGS sequence"/>
</dbReference>
<keyword evidence="5 8" id="KW-0812">Transmembrane</keyword>
<keyword evidence="6 8" id="KW-1133">Transmembrane helix</keyword>
<keyword evidence="4" id="KW-0808">Transferase</keyword>
<evidence type="ECO:0000256" key="3">
    <source>
        <dbReference type="ARBA" id="ARBA00022676"/>
    </source>
</evidence>